<reference evidence="4 5" key="1">
    <citation type="journal article" date="2023" name="Sci. Data">
        <title>Genome assembly of the Korean intertidal mud-creeper Batillaria attramentaria.</title>
        <authorList>
            <person name="Patra A.K."/>
            <person name="Ho P.T."/>
            <person name="Jun S."/>
            <person name="Lee S.J."/>
            <person name="Kim Y."/>
            <person name="Won Y.J."/>
        </authorList>
    </citation>
    <scope>NUCLEOTIDE SEQUENCE [LARGE SCALE GENOMIC DNA]</scope>
    <source>
        <strain evidence="4">Wonlab-2016</strain>
    </source>
</reference>
<evidence type="ECO:0000256" key="1">
    <source>
        <dbReference type="SAM" id="MobiDB-lite"/>
    </source>
</evidence>
<feature type="compositionally biased region" description="Low complexity" evidence="1">
    <location>
        <begin position="29"/>
        <end position="43"/>
    </location>
</feature>
<dbReference type="PANTHER" id="PTHR24020:SF20">
    <property type="entry name" value="PH DOMAIN-CONTAINING PROTEIN"/>
    <property type="match status" value="1"/>
</dbReference>
<dbReference type="Pfam" id="PF00092">
    <property type="entry name" value="VWA"/>
    <property type="match status" value="1"/>
</dbReference>
<dbReference type="SUPFAM" id="SSF53300">
    <property type="entry name" value="vWA-like"/>
    <property type="match status" value="1"/>
</dbReference>
<dbReference type="PROSITE" id="PS50234">
    <property type="entry name" value="VWFA"/>
    <property type="match status" value="1"/>
</dbReference>
<dbReference type="Pfam" id="PF09458">
    <property type="entry name" value="H_lectin"/>
    <property type="match status" value="1"/>
</dbReference>
<dbReference type="AlphaFoldDB" id="A0ABD0KS51"/>
<keyword evidence="5" id="KW-1185">Reference proteome</keyword>
<sequence length="501" mass="53664">MQLPFPVVLLVALASAAGVGAEDPYPDTYPSYGSSESSDGPSFESVEDLVNIVVEEVETLYQDIGSVNTLCAVNQDRVSLIEGKYPGLFSLKNRQQDALADLFQAQVKELQHRTDAAQAHIDGVIQQASDTSAALHDLQQQLNTETSTNHDQDSQINHLTGELDQCKQQLLQDLEDNVTELCDKVNDTESEVRHVLDFVLSRKCEYGTVSVCPGELGNVTFKTLFDVTPDVSLSLTGFSGHLDGRSYDADCLAFNSTAVDVTTEGFSVELGDGSGGDVTLKHLTYRFMACQNLNEKPDKTEPTEAPTTPTTTLPPCNKADLVFVLDSSESLSVENFEQLKDFNISKALTIGPDDVQIGAIKFNSAAFGEFDLNDFANMADVLAAIEGIVRAPGGTRTDLALDLLVSDAFTAPNGDREGIPNIAVVITDGASNEASLTATAAQQAQDAGITLLAVGIGNIDEDELKTIATGPGDDNVFIVDDVDALGSIVLEVWTQICQHTY</sequence>
<name>A0ABD0KS51_9CAEN</name>
<gene>
    <name evidence="4" type="ORF">BaRGS_00018830</name>
</gene>
<protein>
    <recommendedName>
        <fullName evidence="3">VWFA domain-containing protein</fullName>
    </recommendedName>
</protein>
<dbReference type="PANTHER" id="PTHR24020">
    <property type="entry name" value="COLLAGEN ALPHA"/>
    <property type="match status" value="1"/>
</dbReference>
<dbReference type="Proteomes" id="UP001519460">
    <property type="component" value="Unassembled WGS sequence"/>
</dbReference>
<dbReference type="InterPro" id="IPR002035">
    <property type="entry name" value="VWF_A"/>
</dbReference>
<evidence type="ECO:0000313" key="5">
    <source>
        <dbReference type="Proteomes" id="UP001519460"/>
    </source>
</evidence>
<feature type="region of interest" description="Disordered" evidence="1">
    <location>
        <begin position="24"/>
        <end position="43"/>
    </location>
</feature>
<dbReference type="InterPro" id="IPR036465">
    <property type="entry name" value="vWFA_dom_sf"/>
</dbReference>
<dbReference type="InterPro" id="IPR050525">
    <property type="entry name" value="ECM_Assembly_Org"/>
</dbReference>
<feature type="signal peptide" evidence="2">
    <location>
        <begin position="1"/>
        <end position="21"/>
    </location>
</feature>
<accession>A0ABD0KS51</accession>
<feature type="domain" description="VWFA" evidence="3">
    <location>
        <begin position="320"/>
        <end position="492"/>
    </location>
</feature>
<dbReference type="Gene3D" id="2.60.40.2080">
    <property type="match status" value="1"/>
</dbReference>
<dbReference type="SMART" id="SM00327">
    <property type="entry name" value="VWA"/>
    <property type="match status" value="1"/>
</dbReference>
<dbReference type="PRINTS" id="PR00453">
    <property type="entry name" value="VWFADOMAIN"/>
</dbReference>
<organism evidence="4 5">
    <name type="scientific">Batillaria attramentaria</name>
    <dbReference type="NCBI Taxonomy" id="370345"/>
    <lineage>
        <taxon>Eukaryota</taxon>
        <taxon>Metazoa</taxon>
        <taxon>Spiralia</taxon>
        <taxon>Lophotrochozoa</taxon>
        <taxon>Mollusca</taxon>
        <taxon>Gastropoda</taxon>
        <taxon>Caenogastropoda</taxon>
        <taxon>Sorbeoconcha</taxon>
        <taxon>Cerithioidea</taxon>
        <taxon>Batillariidae</taxon>
        <taxon>Batillaria</taxon>
    </lineage>
</organism>
<feature type="chain" id="PRO_5044771376" description="VWFA domain-containing protein" evidence="2">
    <location>
        <begin position="22"/>
        <end position="501"/>
    </location>
</feature>
<evidence type="ECO:0000259" key="3">
    <source>
        <dbReference type="PROSITE" id="PS50234"/>
    </source>
</evidence>
<proteinExistence type="predicted"/>
<dbReference type="EMBL" id="JACVVK020000132">
    <property type="protein sequence ID" value="KAK7489965.1"/>
    <property type="molecule type" value="Genomic_DNA"/>
</dbReference>
<evidence type="ECO:0000256" key="2">
    <source>
        <dbReference type="SAM" id="SignalP"/>
    </source>
</evidence>
<dbReference type="Gene3D" id="3.40.50.410">
    <property type="entry name" value="von Willebrand factor, type A domain"/>
    <property type="match status" value="1"/>
</dbReference>
<evidence type="ECO:0000313" key="4">
    <source>
        <dbReference type="EMBL" id="KAK7489965.1"/>
    </source>
</evidence>
<dbReference type="InterPro" id="IPR019019">
    <property type="entry name" value="H-type_lectin_domain"/>
</dbReference>
<keyword evidence="2" id="KW-0732">Signal</keyword>
<comment type="caution">
    <text evidence="4">The sequence shown here is derived from an EMBL/GenBank/DDBJ whole genome shotgun (WGS) entry which is preliminary data.</text>
</comment>
<dbReference type="InterPro" id="IPR037221">
    <property type="entry name" value="H-type_lectin_dom_sf"/>
</dbReference>